<dbReference type="Gene3D" id="2.60.120.10">
    <property type="entry name" value="Jelly Rolls"/>
    <property type="match status" value="1"/>
</dbReference>
<gene>
    <name evidence="7" type="primary">rfbC</name>
    <name evidence="7" type="ORF">H9L15_11950</name>
</gene>
<dbReference type="SUPFAM" id="SSF51182">
    <property type="entry name" value="RmlC-like cupins"/>
    <property type="match status" value="1"/>
</dbReference>
<proteinExistence type="inferred from homology"/>
<comment type="catalytic activity">
    <reaction evidence="1 5">
        <text>dTDP-4-dehydro-6-deoxy-alpha-D-glucose = dTDP-4-dehydro-beta-L-rhamnose</text>
        <dbReference type="Rhea" id="RHEA:16969"/>
        <dbReference type="ChEBI" id="CHEBI:57649"/>
        <dbReference type="ChEBI" id="CHEBI:62830"/>
        <dbReference type="EC" id="5.1.3.13"/>
    </reaction>
</comment>
<dbReference type="PANTHER" id="PTHR21047">
    <property type="entry name" value="DTDP-6-DEOXY-D-GLUCOSE-3,5 EPIMERASE"/>
    <property type="match status" value="1"/>
</dbReference>
<feature type="compositionally biased region" description="Polar residues" evidence="6">
    <location>
        <begin position="164"/>
        <end position="174"/>
    </location>
</feature>
<dbReference type="InterPro" id="IPR000888">
    <property type="entry name" value="RmlC-like"/>
</dbReference>
<dbReference type="CDD" id="cd00438">
    <property type="entry name" value="cupin_RmlC"/>
    <property type="match status" value="1"/>
</dbReference>
<dbReference type="EMBL" id="CP060780">
    <property type="protein sequence ID" value="QNP42792.1"/>
    <property type="molecule type" value="Genomic_DNA"/>
</dbReference>
<dbReference type="PANTHER" id="PTHR21047:SF2">
    <property type="entry name" value="THYMIDINE DIPHOSPHO-4-KETO-RHAMNOSE 3,5-EPIMERASE"/>
    <property type="match status" value="1"/>
</dbReference>
<evidence type="ECO:0000256" key="1">
    <source>
        <dbReference type="ARBA" id="ARBA00001298"/>
    </source>
</evidence>
<dbReference type="RefSeq" id="WP_187714224.1">
    <property type="nucleotide sequence ID" value="NZ_BAABJC010000001.1"/>
</dbReference>
<comment type="pathway">
    <text evidence="5">Carbohydrate biosynthesis; dTDP-L-rhamnose biosynthesis.</text>
</comment>
<feature type="region of interest" description="Disordered" evidence="6">
    <location>
        <begin position="164"/>
        <end position="188"/>
    </location>
</feature>
<dbReference type="EC" id="5.1.3.13" evidence="3 5"/>
<accession>A0ABX6T1J9</accession>
<organism evidence="7 8">
    <name type="scientific">Sphingomonas daechungensis</name>
    <dbReference type="NCBI Taxonomy" id="1176646"/>
    <lineage>
        <taxon>Bacteria</taxon>
        <taxon>Pseudomonadati</taxon>
        <taxon>Pseudomonadota</taxon>
        <taxon>Alphaproteobacteria</taxon>
        <taxon>Sphingomonadales</taxon>
        <taxon>Sphingomonadaceae</taxon>
        <taxon>Sphingomonas</taxon>
    </lineage>
</organism>
<evidence type="ECO:0000313" key="8">
    <source>
        <dbReference type="Proteomes" id="UP000516134"/>
    </source>
</evidence>
<evidence type="ECO:0000256" key="2">
    <source>
        <dbReference type="ARBA" id="ARBA00001997"/>
    </source>
</evidence>
<keyword evidence="5 7" id="KW-0413">Isomerase</keyword>
<reference evidence="7 8" key="1">
    <citation type="submission" date="2020-08" db="EMBL/GenBank/DDBJ databases">
        <title>Genome sequence of Sphingomonas daechungensis KACC 18115T.</title>
        <authorList>
            <person name="Hyun D.-W."/>
            <person name="Bae J.-W."/>
        </authorList>
    </citation>
    <scope>NUCLEOTIDE SEQUENCE [LARGE SCALE GENOMIC DNA]</scope>
    <source>
        <strain evidence="7 8">KACC 18115</strain>
    </source>
</reference>
<dbReference type="NCBIfam" id="TIGR01221">
    <property type="entry name" value="rmlC"/>
    <property type="match status" value="1"/>
</dbReference>
<comment type="function">
    <text evidence="2 5">Catalyzes the epimerization of the C3' and C5'positions of dTDP-6-deoxy-D-xylo-4-hexulose, forming dTDP-6-deoxy-L-lyxo-4-hexulose.</text>
</comment>
<dbReference type="Proteomes" id="UP000516134">
    <property type="component" value="Chromosome"/>
</dbReference>
<comment type="similarity">
    <text evidence="5">Belongs to the dTDP-4-dehydrorhamnose 3,5-epimerase family.</text>
</comment>
<dbReference type="InterPro" id="IPR011051">
    <property type="entry name" value="RmlC_Cupin_sf"/>
</dbReference>
<evidence type="ECO:0000256" key="3">
    <source>
        <dbReference type="ARBA" id="ARBA00012098"/>
    </source>
</evidence>
<comment type="subunit">
    <text evidence="5">Homodimer.</text>
</comment>
<evidence type="ECO:0000256" key="4">
    <source>
        <dbReference type="ARBA" id="ARBA00019595"/>
    </source>
</evidence>
<dbReference type="GO" id="GO:0008830">
    <property type="term" value="F:dTDP-4-dehydrorhamnose 3,5-epimerase activity"/>
    <property type="evidence" value="ECO:0007669"/>
    <property type="project" value="UniProtKB-EC"/>
</dbReference>
<keyword evidence="8" id="KW-1185">Reference proteome</keyword>
<evidence type="ECO:0000256" key="6">
    <source>
        <dbReference type="SAM" id="MobiDB-lite"/>
    </source>
</evidence>
<protein>
    <recommendedName>
        <fullName evidence="4 5">dTDP-4-dehydrorhamnose 3,5-epimerase</fullName>
        <ecNumber evidence="3 5">5.1.3.13</ecNumber>
    </recommendedName>
    <alternativeName>
        <fullName evidence="5">Thymidine diphospho-4-keto-rhamnose 3,5-epimerase</fullName>
    </alternativeName>
</protein>
<sequence length="188" mass="21173">MEFRTFDIEGPLEVVPRKIEDDRGYFSEIFRLGSFVECVGPVEFVQDNQSLSVRRGTLRGIHFQSHPMAQGKLVRCLAGSVLDVAVDLRGDSPTYGRWVSTTLTPEENNQLWIPVGFGHAFCTLQPNSVIGYRVTNYYSPENDKGVAWDDPEIAVEWPDLVDPSTLSAKDQTQPRLADLPEYFSMEGK</sequence>
<dbReference type="Pfam" id="PF00908">
    <property type="entry name" value="dTDP_sugar_isom"/>
    <property type="match status" value="1"/>
</dbReference>
<name>A0ABX6T1J9_9SPHN</name>
<evidence type="ECO:0000256" key="5">
    <source>
        <dbReference type="RuleBase" id="RU364069"/>
    </source>
</evidence>
<evidence type="ECO:0000313" key="7">
    <source>
        <dbReference type="EMBL" id="QNP42792.1"/>
    </source>
</evidence>
<dbReference type="InterPro" id="IPR014710">
    <property type="entry name" value="RmlC-like_jellyroll"/>
</dbReference>